<evidence type="ECO:0000256" key="1">
    <source>
        <dbReference type="SAM" id="Coils"/>
    </source>
</evidence>
<dbReference type="Proteomes" id="UP000829542">
    <property type="component" value="Chromosome"/>
</dbReference>
<protein>
    <recommendedName>
        <fullName evidence="5">DUF2681 domain-containing protein</fullName>
    </recommendedName>
</protein>
<proteinExistence type="predicted"/>
<feature type="region of interest" description="Disordered" evidence="2">
    <location>
        <begin position="57"/>
        <end position="80"/>
    </location>
</feature>
<evidence type="ECO:0000313" key="3">
    <source>
        <dbReference type="EMBL" id="UNM96728.1"/>
    </source>
</evidence>
<evidence type="ECO:0000313" key="4">
    <source>
        <dbReference type="Proteomes" id="UP000829542"/>
    </source>
</evidence>
<gene>
    <name evidence="3" type="ORF">MMG00_02415</name>
</gene>
<keyword evidence="1" id="KW-0175">Coiled coil</keyword>
<reference evidence="3 4" key="1">
    <citation type="submission" date="2022-03" db="EMBL/GenBank/DDBJ databases">
        <title>Ignatzschineria rhizosphaerae HR5S32.</title>
        <authorList>
            <person name="Sun J.Q."/>
            <person name="Feng J.Y."/>
        </authorList>
    </citation>
    <scope>NUCLEOTIDE SEQUENCE [LARGE SCALE GENOMIC DNA]</scope>
    <source>
        <strain evidence="3 4">HR5S32</strain>
    </source>
</reference>
<sequence>MKKWLSSLAFALSVVFLWLFKREQSKREAVEKELEASQLENSAAKVNEKALEIKRDVKNNNIRDPSDRVERMRRKGHLRD</sequence>
<evidence type="ECO:0000256" key="2">
    <source>
        <dbReference type="SAM" id="MobiDB-lite"/>
    </source>
</evidence>
<dbReference type="RefSeq" id="WP_242150859.1">
    <property type="nucleotide sequence ID" value="NZ_CP093379.1"/>
</dbReference>
<dbReference type="EMBL" id="CP093379">
    <property type="protein sequence ID" value="UNM96728.1"/>
    <property type="molecule type" value="Genomic_DNA"/>
</dbReference>
<name>A0ABY3X1H3_9GAMM</name>
<organism evidence="3 4">
    <name type="scientific">Ignatzschineria rhizosphaerae</name>
    <dbReference type="NCBI Taxonomy" id="2923279"/>
    <lineage>
        <taxon>Bacteria</taxon>
        <taxon>Pseudomonadati</taxon>
        <taxon>Pseudomonadota</taxon>
        <taxon>Gammaproteobacteria</taxon>
        <taxon>Cardiobacteriales</taxon>
        <taxon>Ignatzschineriaceae</taxon>
        <taxon>Ignatzschineria</taxon>
    </lineage>
</organism>
<keyword evidence="4" id="KW-1185">Reference proteome</keyword>
<feature type="coiled-coil region" evidence="1">
    <location>
        <begin position="20"/>
        <end position="56"/>
    </location>
</feature>
<evidence type="ECO:0008006" key="5">
    <source>
        <dbReference type="Google" id="ProtNLM"/>
    </source>
</evidence>
<accession>A0ABY3X1H3</accession>
<feature type="compositionally biased region" description="Basic residues" evidence="2">
    <location>
        <begin position="71"/>
        <end position="80"/>
    </location>
</feature>